<dbReference type="RefSeq" id="WP_048539188.1">
    <property type="nucleotide sequence ID" value="NZ_FWZD01000033.1"/>
</dbReference>
<dbReference type="Proteomes" id="UP000194439">
    <property type="component" value="Unassembled WGS sequence"/>
</dbReference>
<dbReference type="PANTHER" id="PTHR35531:SF1">
    <property type="entry name" value="INNER MEMBRANE PROTEIN YBCI-RELATED"/>
    <property type="match status" value="1"/>
</dbReference>
<reference evidence="3" key="1">
    <citation type="submission" date="2017-04" db="EMBL/GenBank/DDBJ databases">
        <authorList>
            <person name="Criscuolo A."/>
        </authorList>
    </citation>
    <scope>NUCLEOTIDE SEQUENCE [LARGE SCALE GENOMIC DNA]</scope>
</reference>
<name>A0A1Y5Z1Y7_9BACI</name>
<feature type="transmembrane region" description="Helical" evidence="1">
    <location>
        <begin position="70"/>
        <end position="88"/>
    </location>
</feature>
<dbReference type="EMBL" id="FWZD01000033">
    <property type="protein sequence ID" value="SMD77808.1"/>
    <property type="molecule type" value="Genomic_DNA"/>
</dbReference>
<dbReference type="Pfam" id="PF04307">
    <property type="entry name" value="YdjM"/>
    <property type="match status" value="1"/>
</dbReference>
<evidence type="ECO:0000313" key="3">
    <source>
        <dbReference type="Proteomes" id="UP000194439"/>
    </source>
</evidence>
<sequence>MRGPTHVAAGAAFALIAHNYAGIGDDPYLLTATSIIGALIPDICHQGSTLGRKIPLLSWGINKTFGHRTITHSLIFLFGITALLKYLVPQYPIIYIGMFIGVLSHLVLDALTPSGIQLLYPLKMKIRFPIYTRTGSMIEYIFFFSLIVIDITLIGGSFKIT</sequence>
<protein>
    <submittedName>
        <fullName evidence="2">Inner membrane protein YdjM</fullName>
    </submittedName>
</protein>
<keyword evidence="1" id="KW-0472">Membrane</keyword>
<keyword evidence="1" id="KW-1133">Transmembrane helix</keyword>
<dbReference type="InterPro" id="IPR007404">
    <property type="entry name" value="YdjM-like"/>
</dbReference>
<gene>
    <name evidence="2" type="primary">ydjM</name>
    <name evidence="2" type="ORF">BACERE00185_00957</name>
</gene>
<proteinExistence type="predicted"/>
<dbReference type="AlphaFoldDB" id="A0A1Y5Z1Y7"/>
<dbReference type="PANTHER" id="PTHR35531">
    <property type="entry name" value="INNER MEMBRANE PROTEIN YBCI-RELATED"/>
    <property type="match status" value="1"/>
</dbReference>
<organism evidence="2 3">
    <name type="scientific">Bacillus mobilis</name>
    <dbReference type="NCBI Taxonomy" id="2026190"/>
    <lineage>
        <taxon>Bacteria</taxon>
        <taxon>Bacillati</taxon>
        <taxon>Bacillota</taxon>
        <taxon>Bacilli</taxon>
        <taxon>Bacillales</taxon>
        <taxon>Bacillaceae</taxon>
        <taxon>Bacillus</taxon>
        <taxon>Bacillus cereus group</taxon>
    </lineage>
</organism>
<accession>A0A1Y5Z1Y7</accession>
<feature type="transmembrane region" description="Helical" evidence="1">
    <location>
        <begin position="140"/>
        <end position="158"/>
    </location>
</feature>
<keyword evidence="1" id="KW-0812">Transmembrane</keyword>
<evidence type="ECO:0000256" key="1">
    <source>
        <dbReference type="SAM" id="Phobius"/>
    </source>
</evidence>
<feature type="transmembrane region" description="Helical" evidence="1">
    <location>
        <begin position="94"/>
        <end position="120"/>
    </location>
</feature>
<evidence type="ECO:0000313" key="2">
    <source>
        <dbReference type="EMBL" id="SMD77808.1"/>
    </source>
</evidence>